<dbReference type="GO" id="GO:0033973">
    <property type="term" value="F:dCTP deaminase (dUMP-forming) activity"/>
    <property type="evidence" value="ECO:0007669"/>
    <property type="project" value="UniProtKB-UniRule"/>
</dbReference>
<feature type="binding site" evidence="4">
    <location>
        <position position="160"/>
    </location>
    <ligand>
        <name>dCTP</name>
        <dbReference type="ChEBI" id="CHEBI:61481"/>
    </ligand>
</feature>
<dbReference type="GO" id="GO:0008829">
    <property type="term" value="F:dCTP deaminase activity"/>
    <property type="evidence" value="ECO:0007669"/>
    <property type="project" value="InterPro"/>
</dbReference>
<dbReference type="SUPFAM" id="SSF51283">
    <property type="entry name" value="dUTPase-like"/>
    <property type="match status" value="1"/>
</dbReference>
<keyword evidence="2 4" id="KW-0378">Hydrolase</keyword>
<comment type="caution">
    <text evidence="4">Lacks conserved residue(s) required for the propagation of feature annotation.</text>
</comment>
<feature type="site" description="Important for bifunctional activity" evidence="4">
    <location>
        <begin position="114"/>
        <end position="115"/>
    </location>
</feature>
<proteinExistence type="inferred from homology"/>
<comment type="catalytic activity">
    <reaction evidence="4">
        <text>dCTP + 2 H2O = dUMP + NH4(+) + diphosphate</text>
        <dbReference type="Rhea" id="RHEA:19205"/>
        <dbReference type="ChEBI" id="CHEBI:15377"/>
        <dbReference type="ChEBI" id="CHEBI:28938"/>
        <dbReference type="ChEBI" id="CHEBI:33019"/>
        <dbReference type="ChEBI" id="CHEBI:61481"/>
        <dbReference type="ChEBI" id="CHEBI:246422"/>
        <dbReference type="EC" id="3.5.4.30"/>
    </reaction>
</comment>
<keyword evidence="3 4" id="KW-0546">Nucleotide metabolism</keyword>
<dbReference type="AlphaFoldDB" id="A0A2H0WNE4"/>
<dbReference type="InterPro" id="IPR036157">
    <property type="entry name" value="dUTPase-like_sf"/>
</dbReference>
<dbReference type="GO" id="GO:0015949">
    <property type="term" value="P:nucleobase-containing small molecule interconversion"/>
    <property type="evidence" value="ECO:0007669"/>
    <property type="project" value="TreeGrafter"/>
</dbReference>
<comment type="caution">
    <text evidence="5">The sequence shown here is derived from an EMBL/GenBank/DDBJ whole genome shotgun (WGS) entry which is preliminary data.</text>
</comment>
<dbReference type="GO" id="GO:0006229">
    <property type="term" value="P:dUTP biosynthetic process"/>
    <property type="evidence" value="ECO:0007669"/>
    <property type="project" value="InterPro"/>
</dbReference>
<dbReference type="EC" id="3.5.4.30" evidence="4"/>
<comment type="similarity">
    <text evidence="4">Belongs to the dCTP deaminase family.</text>
</comment>
<dbReference type="PANTHER" id="PTHR42680">
    <property type="entry name" value="DCTP DEAMINASE"/>
    <property type="match status" value="1"/>
</dbReference>
<comment type="subunit">
    <text evidence="4">Homotrimer.</text>
</comment>
<feature type="binding site" evidence="4">
    <location>
        <begin position="99"/>
        <end position="104"/>
    </location>
    <ligand>
        <name>dCTP</name>
        <dbReference type="ChEBI" id="CHEBI:61481"/>
    </ligand>
</feature>
<dbReference type="InterPro" id="IPR033704">
    <property type="entry name" value="dUTPase_trimeric"/>
</dbReference>
<evidence type="ECO:0000256" key="2">
    <source>
        <dbReference type="ARBA" id="ARBA00022801"/>
    </source>
</evidence>
<dbReference type="GO" id="GO:0000166">
    <property type="term" value="F:nucleotide binding"/>
    <property type="evidence" value="ECO:0007669"/>
    <property type="project" value="UniProtKB-KW"/>
</dbReference>
<dbReference type="InterPro" id="IPR011962">
    <property type="entry name" value="dCTP_deaminase"/>
</dbReference>
<reference evidence="6" key="1">
    <citation type="submission" date="2017-09" db="EMBL/GenBank/DDBJ databases">
        <title>Depth-based differentiation of microbial function through sediment-hosted aquifers and enrichment of novel symbionts in the deep terrestrial subsurface.</title>
        <authorList>
            <person name="Probst A.J."/>
            <person name="Ladd B."/>
            <person name="Jarett J.K."/>
            <person name="Geller-Mcgrath D.E."/>
            <person name="Sieber C.M.K."/>
            <person name="Emerson J.B."/>
            <person name="Anantharaman K."/>
            <person name="Thomas B.C."/>
            <person name="Malmstrom R."/>
            <person name="Stieglmeier M."/>
            <person name="Klingl A."/>
            <person name="Woyke T."/>
            <person name="Ryan C.M."/>
            <person name="Banfield J.F."/>
        </authorList>
    </citation>
    <scope>NUCLEOTIDE SEQUENCE [LARGE SCALE GENOMIC DNA]</scope>
</reference>
<feature type="binding site" evidence="4">
    <location>
        <position position="168"/>
    </location>
    <ligand>
        <name>dCTP</name>
        <dbReference type="ChEBI" id="CHEBI:61481"/>
    </ligand>
</feature>
<keyword evidence="1 4" id="KW-0547">Nucleotide-binding</keyword>
<evidence type="ECO:0000313" key="5">
    <source>
        <dbReference type="EMBL" id="PIS14163.1"/>
    </source>
</evidence>
<accession>A0A2H0WNE4</accession>
<dbReference type="GO" id="GO:0006226">
    <property type="term" value="P:dUMP biosynthetic process"/>
    <property type="evidence" value="ECO:0007669"/>
    <property type="project" value="UniProtKB-UniRule"/>
</dbReference>
<dbReference type="EMBL" id="PEZJ01000005">
    <property type="protein sequence ID" value="PIS14163.1"/>
    <property type="molecule type" value="Genomic_DNA"/>
</dbReference>
<dbReference type="Gene3D" id="2.70.40.10">
    <property type="match status" value="1"/>
</dbReference>
<feature type="binding site" evidence="4">
    <location>
        <position position="172"/>
    </location>
    <ligand>
        <name>dCTP</name>
        <dbReference type="ChEBI" id="CHEBI:61481"/>
    </ligand>
</feature>
<dbReference type="NCBIfam" id="TIGR02274">
    <property type="entry name" value="dCTP_deam"/>
    <property type="match status" value="1"/>
</dbReference>
<dbReference type="PANTHER" id="PTHR42680:SF3">
    <property type="entry name" value="DCTP DEAMINASE"/>
    <property type="match status" value="1"/>
</dbReference>
<evidence type="ECO:0000313" key="6">
    <source>
        <dbReference type="Proteomes" id="UP000230033"/>
    </source>
</evidence>
<dbReference type="CDD" id="cd07557">
    <property type="entry name" value="trimeric_dUTPase"/>
    <property type="match status" value="1"/>
</dbReference>
<dbReference type="FunFam" id="2.70.40.10:FF:000005">
    <property type="entry name" value="dCTP deaminase, dUMP-forming"/>
    <property type="match status" value="1"/>
</dbReference>
<feature type="binding site" evidence="4">
    <location>
        <position position="117"/>
    </location>
    <ligand>
        <name>dCTP</name>
        <dbReference type="ChEBI" id="CHEBI:61481"/>
    </ligand>
</feature>
<evidence type="ECO:0000256" key="3">
    <source>
        <dbReference type="ARBA" id="ARBA00023080"/>
    </source>
</evidence>
<name>A0A2H0WNE4_9BACT</name>
<comment type="function">
    <text evidence="4">Bifunctional enzyme that catalyzes both the deamination of dCTP to dUTP and the hydrolysis of dUTP to dUMP without releasing the toxic dUTP intermediate.</text>
</comment>
<sequence>MILSDKDILKRIKKGEIKIQPLDKNCVQPSTIDLYLSDQVRIFDNWQIGVVDVKEKSETSRLVKLEKEGFIIHSGEFLLGATVEKISLPDDVAAKLEGRSSLGRWGLIIHATAGYVDPGFSGWLTFELSNLSRLPIRIYPGMKIAQICFFQMSSKVLHPYGSKKLGSKYQGQKGPTASRAWMDFKKN</sequence>
<gene>
    <name evidence="4" type="primary">dcd</name>
    <name evidence="5" type="ORF">COT65_00400</name>
</gene>
<feature type="binding site" evidence="4">
    <location>
        <position position="146"/>
    </location>
    <ligand>
        <name>dCTP</name>
        <dbReference type="ChEBI" id="CHEBI:61481"/>
    </ligand>
</feature>
<evidence type="ECO:0000256" key="1">
    <source>
        <dbReference type="ARBA" id="ARBA00022741"/>
    </source>
</evidence>
<dbReference type="UniPathway" id="UPA00610">
    <property type="reaction ID" value="UER00667"/>
</dbReference>
<dbReference type="Pfam" id="PF22769">
    <property type="entry name" value="DCD"/>
    <property type="match status" value="1"/>
</dbReference>
<dbReference type="HAMAP" id="MF_00146">
    <property type="entry name" value="dCTP_deaminase"/>
    <property type="match status" value="1"/>
</dbReference>
<evidence type="ECO:0000256" key="4">
    <source>
        <dbReference type="HAMAP-Rule" id="MF_00146"/>
    </source>
</evidence>
<comment type="pathway">
    <text evidence="4">Pyrimidine metabolism; dUMP biosynthesis; dUMP from dCTP: step 1/1.</text>
</comment>
<dbReference type="Proteomes" id="UP000230033">
    <property type="component" value="Unassembled WGS sequence"/>
</dbReference>
<organism evidence="5 6">
    <name type="scientific">Candidatus Shapirobacteria bacterium CG09_land_8_20_14_0_10_47_13</name>
    <dbReference type="NCBI Taxonomy" id="1974481"/>
    <lineage>
        <taxon>Bacteria</taxon>
        <taxon>Candidatus Shapironibacteriota</taxon>
    </lineage>
</organism>
<protein>
    <recommendedName>
        <fullName evidence="4">dCTP deaminase, dUMP-forming</fullName>
        <ecNumber evidence="4">3.5.4.30</ecNumber>
    </recommendedName>
    <alternativeName>
        <fullName evidence="4">Bifunctional dCTP deaminase:dUTPase</fullName>
    </alternativeName>
    <alternativeName>
        <fullName evidence="4">DCD-DUT</fullName>
    </alternativeName>
</protein>
<feature type="active site" description="Proton donor/acceptor" evidence="4">
    <location>
        <position position="127"/>
    </location>
</feature>